<keyword evidence="3 6" id="KW-0812">Transmembrane</keyword>
<dbReference type="GeneTree" id="ENSGT00940000163327"/>
<feature type="transmembrane region" description="Helical" evidence="6">
    <location>
        <begin position="386"/>
        <end position="407"/>
    </location>
</feature>
<name>A0A8C5QSK1_9ANUR</name>
<evidence type="ECO:0000313" key="8">
    <source>
        <dbReference type="Proteomes" id="UP000694569"/>
    </source>
</evidence>
<dbReference type="NCBIfam" id="TIGR00797">
    <property type="entry name" value="matE"/>
    <property type="match status" value="1"/>
</dbReference>
<proteinExistence type="inferred from homology"/>
<evidence type="ECO:0000256" key="2">
    <source>
        <dbReference type="ARBA" id="ARBA00010199"/>
    </source>
</evidence>
<comment type="similarity">
    <text evidence="2 6">Belongs to the multi antimicrobial extrusion (MATE) (TC 2.A.66.1) family.</text>
</comment>
<dbReference type="Ensembl" id="ENSLLET00000043736.1">
    <property type="protein sequence ID" value="ENSLLEP00000042054.1"/>
    <property type="gene ID" value="ENSLLEG00000026752.1"/>
</dbReference>
<feature type="transmembrane region" description="Helical" evidence="6">
    <location>
        <begin position="509"/>
        <end position="529"/>
    </location>
</feature>
<dbReference type="AlphaFoldDB" id="A0A8C5QSK1"/>
<dbReference type="Pfam" id="PF01554">
    <property type="entry name" value="MatE"/>
    <property type="match status" value="2"/>
</dbReference>
<feature type="transmembrane region" description="Helical" evidence="6">
    <location>
        <begin position="70"/>
        <end position="87"/>
    </location>
</feature>
<protein>
    <recommendedName>
        <fullName evidence="6">Multidrug and toxin extrusion protein</fullName>
    </recommendedName>
</protein>
<dbReference type="InterPro" id="IPR002528">
    <property type="entry name" value="MATE_fam"/>
</dbReference>
<feature type="transmembrane region" description="Helical" evidence="6">
    <location>
        <begin position="356"/>
        <end position="380"/>
    </location>
</feature>
<dbReference type="Proteomes" id="UP000694569">
    <property type="component" value="Unplaced"/>
</dbReference>
<feature type="transmembrane region" description="Helical" evidence="6">
    <location>
        <begin position="107"/>
        <end position="125"/>
    </location>
</feature>
<feature type="transmembrane region" description="Helical" evidence="6">
    <location>
        <begin position="247"/>
        <end position="268"/>
    </location>
</feature>
<dbReference type="GO" id="GO:1990961">
    <property type="term" value="P:xenobiotic detoxification by transmembrane export across the plasma membrane"/>
    <property type="evidence" value="ECO:0007669"/>
    <property type="project" value="InterPro"/>
</dbReference>
<dbReference type="OrthoDB" id="2126698at2759"/>
<dbReference type="InterPro" id="IPR045069">
    <property type="entry name" value="MATE_euk"/>
</dbReference>
<dbReference type="PANTHER" id="PTHR11206">
    <property type="entry name" value="MULTIDRUG RESISTANCE PROTEIN"/>
    <property type="match status" value="1"/>
</dbReference>
<dbReference type="GO" id="GO:0015297">
    <property type="term" value="F:antiporter activity"/>
    <property type="evidence" value="ECO:0007669"/>
    <property type="project" value="InterPro"/>
</dbReference>
<feature type="transmembrane region" description="Helical" evidence="6">
    <location>
        <begin position="26"/>
        <end position="50"/>
    </location>
</feature>
<feature type="transmembrane region" description="Helical" evidence="6">
    <location>
        <begin position="137"/>
        <end position="160"/>
    </location>
</feature>
<evidence type="ECO:0000313" key="7">
    <source>
        <dbReference type="Ensembl" id="ENSLLEP00000042054.1"/>
    </source>
</evidence>
<evidence type="ECO:0000256" key="6">
    <source>
        <dbReference type="RuleBase" id="RU004914"/>
    </source>
</evidence>
<reference evidence="7" key="2">
    <citation type="submission" date="2025-09" db="UniProtKB">
        <authorList>
            <consortium name="Ensembl"/>
        </authorList>
    </citation>
    <scope>IDENTIFICATION</scope>
</reference>
<evidence type="ECO:0000256" key="1">
    <source>
        <dbReference type="ARBA" id="ARBA00004141"/>
    </source>
</evidence>
<keyword evidence="5 6" id="KW-0472">Membrane</keyword>
<feature type="transmembrane region" description="Helical" evidence="6">
    <location>
        <begin position="288"/>
        <end position="308"/>
    </location>
</feature>
<sequence length="534" mass="57888">MIMSINMISAMFCGHLGKIELDAATLAISVINVIGISIAMGMASACDTLISQTYGGKNMKRIGTIVQRSILILLLSCFPCWAIFINTEEILLLCRQDPVIARITQKYVYAFIPALPAACLFQVEMRYLQNQGIIWPPVYAGIGVNIINAGVNAVFLYWMGLGVQSSAWATTISHISLASLLFLYIYVKKLHVETWGGWSRDCLQEWGSFVNLAIPSVFLLCIEWWVFEIGAFLAGLLSVVELGAQAIMQQIALCAYMFPLGFAVAGAVRVGIALGSGDAEQAKRSSRVSLICGEFCAVVLSILVVTLRHQIAYIFTSDADVIDLVSKVLLAFAPFNILESCYCTCGGILRGTGKQMVGAVLAAIGNFAFGLPIGITLMFVVKLGVIGFWCGIIMSVLLQLCILIVFIMRLNWNKICEEAQTRAGVKRDTKSSENIVSPGDASSFKGGTPPITNGYSMGDDAVPDRIPLSNMASSDNHADELEEQEYSKIEESNVVGELLSSKQLFIRRGLAVVLAITSLILGVLIKIFVGKGMH</sequence>
<evidence type="ECO:0000256" key="5">
    <source>
        <dbReference type="ARBA" id="ARBA00023136"/>
    </source>
</evidence>
<keyword evidence="8" id="KW-1185">Reference proteome</keyword>
<comment type="subcellular location">
    <subcellularLocation>
        <location evidence="1">Membrane</location>
        <topology evidence="1">Multi-pass membrane protein</topology>
    </subcellularLocation>
</comment>
<dbReference type="GO" id="GO:0016020">
    <property type="term" value="C:membrane"/>
    <property type="evidence" value="ECO:0007669"/>
    <property type="project" value="UniProtKB-SubCell"/>
</dbReference>
<accession>A0A8C5QSK1</accession>
<keyword evidence="4 6" id="KW-1133">Transmembrane helix</keyword>
<dbReference type="CDD" id="cd13132">
    <property type="entry name" value="MATE_eukaryotic"/>
    <property type="match status" value="1"/>
</dbReference>
<feature type="transmembrane region" description="Helical" evidence="6">
    <location>
        <begin position="166"/>
        <end position="187"/>
    </location>
</feature>
<evidence type="ECO:0000256" key="4">
    <source>
        <dbReference type="ARBA" id="ARBA00022989"/>
    </source>
</evidence>
<organism evidence="7 8">
    <name type="scientific">Leptobrachium leishanense</name>
    <name type="common">Leishan spiny toad</name>
    <dbReference type="NCBI Taxonomy" id="445787"/>
    <lineage>
        <taxon>Eukaryota</taxon>
        <taxon>Metazoa</taxon>
        <taxon>Chordata</taxon>
        <taxon>Craniata</taxon>
        <taxon>Vertebrata</taxon>
        <taxon>Euteleostomi</taxon>
        <taxon>Amphibia</taxon>
        <taxon>Batrachia</taxon>
        <taxon>Anura</taxon>
        <taxon>Pelobatoidea</taxon>
        <taxon>Megophryidae</taxon>
        <taxon>Leptobrachium</taxon>
    </lineage>
</organism>
<dbReference type="GO" id="GO:0042910">
    <property type="term" value="F:xenobiotic transmembrane transporter activity"/>
    <property type="evidence" value="ECO:0007669"/>
    <property type="project" value="InterPro"/>
</dbReference>
<reference evidence="7" key="1">
    <citation type="submission" date="2025-08" db="UniProtKB">
        <authorList>
            <consortium name="Ensembl"/>
        </authorList>
    </citation>
    <scope>IDENTIFICATION</scope>
</reference>
<evidence type="ECO:0000256" key="3">
    <source>
        <dbReference type="ARBA" id="ARBA00022692"/>
    </source>
</evidence>